<comment type="caution">
    <text evidence="2">The sequence shown here is derived from an EMBL/GenBank/DDBJ whole genome shotgun (WGS) entry which is preliminary data.</text>
</comment>
<feature type="compositionally biased region" description="Low complexity" evidence="1">
    <location>
        <begin position="37"/>
        <end position="52"/>
    </location>
</feature>
<dbReference type="OrthoDB" id="44322at2759"/>
<evidence type="ECO:0000256" key="1">
    <source>
        <dbReference type="SAM" id="MobiDB-lite"/>
    </source>
</evidence>
<reference evidence="2" key="1">
    <citation type="submission" date="2020-06" db="EMBL/GenBank/DDBJ databases">
        <authorList>
            <consortium name="Plant Systems Biology data submission"/>
        </authorList>
    </citation>
    <scope>NUCLEOTIDE SEQUENCE</scope>
    <source>
        <strain evidence="2">D6</strain>
    </source>
</reference>
<keyword evidence="3" id="KW-1185">Reference proteome</keyword>
<protein>
    <submittedName>
        <fullName evidence="2">Uncharacterized protein</fullName>
    </submittedName>
</protein>
<proteinExistence type="predicted"/>
<name>A0A9N8DXW8_9STRA</name>
<dbReference type="Proteomes" id="UP001153069">
    <property type="component" value="Unassembled WGS sequence"/>
</dbReference>
<sequence length="418" mass="45670">MATAFSPPSTNTNCLDRRLLRLHEAWRPDSSNDQEMQEQAPPQQQQQQQQPQSSLVDVARELAQQGRDTLQSTADASVTSAKNAAQMVGGLSTEMASKGRNTVGAAWSGVSNLTGGIAATAQQGSGRLTSAGQKTLGLVSNKSRDVFQWMDTQAKEGTSVVQSKARDMVLGFTGKSDYQFGDIAKEVVRRASTADYNLQDIILLLRVMLTLGASVTPLAKLLPITVLLEMLNTTIEARLGGKLLEVLAQALDERFMAAFSAEELGDLAKRSLSAAIIAFTGKASYQKGDIEETVSKMNNNNNNNNNDATQQEENGQDEKAVNNATTEVAVAEPLLPPSVSAPPRTLELRIGPDFDDWDRAFRESHPDVDIVVEQSLDRTTRNNSQSPSATLEALDKEFVNELEEWDRKFESMMYENKQ</sequence>
<dbReference type="EMBL" id="CAICTM010000459">
    <property type="protein sequence ID" value="CAB9510947.1"/>
    <property type="molecule type" value="Genomic_DNA"/>
</dbReference>
<accession>A0A9N8DXW8</accession>
<evidence type="ECO:0000313" key="2">
    <source>
        <dbReference type="EMBL" id="CAB9510947.1"/>
    </source>
</evidence>
<organism evidence="2 3">
    <name type="scientific">Seminavis robusta</name>
    <dbReference type="NCBI Taxonomy" id="568900"/>
    <lineage>
        <taxon>Eukaryota</taxon>
        <taxon>Sar</taxon>
        <taxon>Stramenopiles</taxon>
        <taxon>Ochrophyta</taxon>
        <taxon>Bacillariophyta</taxon>
        <taxon>Bacillariophyceae</taxon>
        <taxon>Bacillariophycidae</taxon>
        <taxon>Naviculales</taxon>
        <taxon>Naviculaceae</taxon>
        <taxon>Seminavis</taxon>
    </lineage>
</organism>
<dbReference type="AlphaFoldDB" id="A0A9N8DXW8"/>
<feature type="region of interest" description="Disordered" evidence="1">
    <location>
        <begin position="20"/>
        <end position="54"/>
    </location>
</feature>
<feature type="region of interest" description="Disordered" evidence="1">
    <location>
        <begin position="296"/>
        <end position="318"/>
    </location>
</feature>
<gene>
    <name evidence="2" type="ORF">SEMRO_460_G147590.1</name>
</gene>
<evidence type="ECO:0000313" key="3">
    <source>
        <dbReference type="Proteomes" id="UP001153069"/>
    </source>
</evidence>